<organism evidence="1 2">
    <name type="scientific">Persea americana</name>
    <name type="common">Avocado</name>
    <dbReference type="NCBI Taxonomy" id="3435"/>
    <lineage>
        <taxon>Eukaryota</taxon>
        <taxon>Viridiplantae</taxon>
        <taxon>Streptophyta</taxon>
        <taxon>Embryophyta</taxon>
        <taxon>Tracheophyta</taxon>
        <taxon>Spermatophyta</taxon>
        <taxon>Magnoliopsida</taxon>
        <taxon>Magnoliidae</taxon>
        <taxon>Laurales</taxon>
        <taxon>Lauraceae</taxon>
        <taxon>Persea</taxon>
    </lineage>
</organism>
<keyword evidence="2" id="KW-1185">Reference proteome</keyword>
<accession>A0ACC2LM16</accession>
<proteinExistence type="predicted"/>
<gene>
    <name evidence="1" type="ORF">MRB53_008764</name>
</gene>
<dbReference type="EMBL" id="CM056811">
    <property type="protein sequence ID" value="KAJ8634497.1"/>
    <property type="molecule type" value="Genomic_DNA"/>
</dbReference>
<evidence type="ECO:0000313" key="2">
    <source>
        <dbReference type="Proteomes" id="UP001234297"/>
    </source>
</evidence>
<protein>
    <submittedName>
        <fullName evidence="1">Uncharacterized protein</fullName>
    </submittedName>
</protein>
<sequence>MTLDNEEEYIGLDHFWNKSCQLKNQCAFHTWNPFHPPADLNYFPPFPSDTFLAGIYCSCRTGKIWLVPLIERILSPLEGIEKVSVIVPTRTVIVVHDNLLISQIQIVKALNQARLEANVRVFGEKKGRRMWPSPYTVASGVLLLLSSFKFLYHPLNWLALGGAVVGLPPILMRSIAAVRRFTLDINLLMLIAVGGSIAMRDYWEAAFVVFLFTIAEWLESRASYKATAVMSMLMNMAPQTAILAENGQVVDAGDVKVNTIIAVKAGEVIPIDGIVVEGKSEVDERTLTGESFPVAKQIQSSVWAGTINLNGYLGVKTTALAEDSAVARMAKLVEEAQHNKSRTQRLIDKCAKYYTPAVILISTGIAVVPTAMRVHDVKHWYRLALVVLVSACPCALVLSTPVATYCALTKAASVGLLIKGGDFLESLANIKIIAFDKTGTITRGEFTLIEFRSLSDGITIPTLLYWVSSIEIKSSHPMAAALVDYAHSNDVEPKPENVKEFQILPGEGIYGEIDGKNIYIGNKRIAARAGCETVPSLEGKKEGVTAGYIFSGATPIGIFSLSDTCRTGVPEAINELKELGLKTAMLTGDNRGAAMHIQDQLGHAIGIVHAELLPEEKMTIIRQLKKEGSTAMVGDGMNDAPALATADVGISMGVAGSAVATETGHITLMSNDIRRIPQAIRLSRTTRRKIIENVALSVTTKAAILGLAFSGHPLLWAAILADVGTCLLVIFNSMFLLWGTNSKSPPACAKSSQKHNHKNASDSCCGSSTRVDHAKVTCGSVDCHLTHAHRRNCSQIGAPGTCRGETRGSCGSVDDDSRCTHVGRMNRASPTHVHVHVDEDKKCNHEEHINIGDCVEEACANDEGACGGEKNGSCCSISPCTHVGHMNRASPTHVHEDGKCNHDKHINIGGDRAEEACAYDKDTCGGHDSPCCGGEAAHADHASHEDSISIICEIIDGNDRSEEARTCESTASKCCSHGAKKMEVGNVDGHGTCGEHTSGHERTDLITHACGRRASSSHVYNDMEKRGCGGCCKERDVKGHLSKIVVT</sequence>
<name>A0ACC2LM16_PERAE</name>
<reference evidence="1 2" key="1">
    <citation type="journal article" date="2022" name="Hortic Res">
        <title>A haplotype resolved chromosomal level avocado genome allows analysis of novel avocado genes.</title>
        <authorList>
            <person name="Nath O."/>
            <person name="Fletcher S.J."/>
            <person name="Hayward A."/>
            <person name="Shaw L.M."/>
            <person name="Masouleh A.K."/>
            <person name="Furtado A."/>
            <person name="Henry R.J."/>
            <person name="Mitter N."/>
        </authorList>
    </citation>
    <scope>NUCLEOTIDE SEQUENCE [LARGE SCALE GENOMIC DNA]</scope>
    <source>
        <strain evidence="2">cv. Hass</strain>
    </source>
</reference>
<dbReference type="Proteomes" id="UP001234297">
    <property type="component" value="Chromosome 3"/>
</dbReference>
<evidence type="ECO:0000313" key="1">
    <source>
        <dbReference type="EMBL" id="KAJ8634497.1"/>
    </source>
</evidence>
<comment type="caution">
    <text evidence="1">The sequence shown here is derived from an EMBL/GenBank/DDBJ whole genome shotgun (WGS) entry which is preliminary data.</text>
</comment>